<proteinExistence type="predicted"/>
<reference evidence="1" key="1">
    <citation type="submission" date="2018-12" db="EMBL/GenBank/DDBJ databases">
        <authorList>
            <person name="Will S."/>
            <person name="Neumann-Schaal M."/>
            <person name="Henke P."/>
        </authorList>
    </citation>
    <scope>NUCLEOTIDE SEQUENCE</scope>
    <source>
        <strain evidence="1">PCC 7102</strain>
    </source>
</reference>
<evidence type="ECO:0000313" key="1">
    <source>
        <dbReference type="EMBL" id="RUT06558.1"/>
    </source>
</evidence>
<protein>
    <submittedName>
        <fullName evidence="1">Uncharacterized protein</fullName>
    </submittedName>
</protein>
<reference evidence="1" key="2">
    <citation type="journal article" date="2019" name="Genome Biol. Evol.">
        <title>Day and night: Metabolic profiles and evolutionary relationships of six axenic non-marine cyanobacteria.</title>
        <authorList>
            <person name="Will S.E."/>
            <person name="Henke P."/>
            <person name="Boedeker C."/>
            <person name="Huang S."/>
            <person name="Brinkmann H."/>
            <person name="Rohde M."/>
            <person name="Jarek M."/>
            <person name="Friedl T."/>
            <person name="Seufert S."/>
            <person name="Schumacher M."/>
            <person name="Overmann J."/>
            <person name="Neumann-Schaal M."/>
            <person name="Petersen J."/>
        </authorList>
    </citation>
    <scope>NUCLEOTIDE SEQUENCE [LARGE SCALE GENOMIC DNA]</scope>
    <source>
        <strain evidence="1">PCC 7102</strain>
    </source>
</reference>
<evidence type="ECO:0000313" key="2">
    <source>
        <dbReference type="Proteomes" id="UP000271624"/>
    </source>
</evidence>
<comment type="caution">
    <text evidence="1">The sequence shown here is derived from an EMBL/GenBank/DDBJ whole genome shotgun (WGS) entry which is preliminary data.</text>
</comment>
<dbReference type="AlphaFoldDB" id="A0A433VKA0"/>
<gene>
    <name evidence="1" type="ORF">DSM106972_028150</name>
</gene>
<keyword evidence="2" id="KW-1185">Reference proteome</keyword>
<dbReference type="Proteomes" id="UP000271624">
    <property type="component" value="Unassembled WGS sequence"/>
</dbReference>
<organism evidence="1 2">
    <name type="scientific">Dulcicalothrix desertica PCC 7102</name>
    <dbReference type="NCBI Taxonomy" id="232991"/>
    <lineage>
        <taxon>Bacteria</taxon>
        <taxon>Bacillati</taxon>
        <taxon>Cyanobacteriota</taxon>
        <taxon>Cyanophyceae</taxon>
        <taxon>Nostocales</taxon>
        <taxon>Calotrichaceae</taxon>
        <taxon>Dulcicalothrix</taxon>
    </lineage>
</organism>
<sequence length="84" mass="9004">MSQVAETNAAMANMASEIGKKFGSCKESAASAKHANMANCVVSIHVRLVELVSMKGAQNILRTQGSLKKLIQNVICSLLMARRL</sequence>
<accession>A0A433VKA0</accession>
<dbReference type="EMBL" id="RSCL01000006">
    <property type="protein sequence ID" value="RUT06558.1"/>
    <property type="molecule type" value="Genomic_DNA"/>
</dbReference>
<name>A0A433VKA0_9CYAN</name>